<dbReference type="AlphaFoldDB" id="A0A7V4U387"/>
<keyword evidence="1" id="KW-0732">Signal</keyword>
<dbReference type="Gene3D" id="2.40.160.60">
    <property type="entry name" value="Outer membrane protein transport protein (OMPP1/FadL/TodX)"/>
    <property type="match status" value="1"/>
</dbReference>
<evidence type="ECO:0000256" key="1">
    <source>
        <dbReference type="SAM" id="SignalP"/>
    </source>
</evidence>
<sequence length="274" mass="30759">MKYRLKQVFIALIFLLLLCASVWAAFEPKGYGTTFIASGYSGIASDNAAFALFINPAKLALISSPGIDLFYRNFYQLADLSQITFSSVIPVWGAPLGFGISRFGNKLYAETDLRVAAAWRIWQPFILAASANVYHLQIKRYGSAVSFGFCLAFNYKVNADFSTAFLISNLNEPHLGTARERLPVYAALGLCYRFFDQLSANLDIVQEEGRPFDYRFGIRYRVQPWFRVMGGFRDIVNSFTTGFDVNYASLRVGYALEYHPTLGVSHSISTSYAF</sequence>
<comment type="caution">
    <text evidence="2">The sequence shown here is derived from an EMBL/GenBank/DDBJ whole genome shotgun (WGS) entry which is preliminary data.</text>
</comment>
<gene>
    <name evidence="2" type="ORF">ENK44_10195</name>
</gene>
<proteinExistence type="predicted"/>
<name>A0A7V4U387_CALAY</name>
<organism evidence="2">
    <name type="scientific">Caldithrix abyssi</name>
    <dbReference type="NCBI Taxonomy" id="187145"/>
    <lineage>
        <taxon>Bacteria</taxon>
        <taxon>Pseudomonadati</taxon>
        <taxon>Calditrichota</taxon>
        <taxon>Calditrichia</taxon>
        <taxon>Calditrichales</taxon>
        <taxon>Calditrichaceae</taxon>
        <taxon>Caldithrix</taxon>
    </lineage>
</organism>
<feature type="signal peptide" evidence="1">
    <location>
        <begin position="1"/>
        <end position="24"/>
    </location>
</feature>
<protein>
    <recommendedName>
        <fullName evidence="3">PorV/PorQ family protein</fullName>
    </recommendedName>
</protein>
<evidence type="ECO:0000313" key="2">
    <source>
        <dbReference type="EMBL" id="HGY56064.1"/>
    </source>
</evidence>
<feature type="chain" id="PRO_5030959133" description="PorV/PorQ family protein" evidence="1">
    <location>
        <begin position="25"/>
        <end position="274"/>
    </location>
</feature>
<reference evidence="2" key="1">
    <citation type="journal article" date="2020" name="mSystems">
        <title>Genome- and Community-Level Interaction Insights into Carbon Utilization and Element Cycling Functions of Hydrothermarchaeota in Hydrothermal Sediment.</title>
        <authorList>
            <person name="Zhou Z."/>
            <person name="Liu Y."/>
            <person name="Xu W."/>
            <person name="Pan J."/>
            <person name="Luo Z.H."/>
            <person name="Li M."/>
        </authorList>
    </citation>
    <scope>NUCLEOTIDE SEQUENCE [LARGE SCALE GENOMIC DNA]</scope>
    <source>
        <strain evidence="2">HyVt-577</strain>
    </source>
</reference>
<accession>A0A7V4U387</accession>
<dbReference type="Proteomes" id="UP000885779">
    <property type="component" value="Unassembled WGS sequence"/>
</dbReference>
<dbReference type="SUPFAM" id="SSF56935">
    <property type="entry name" value="Porins"/>
    <property type="match status" value="1"/>
</dbReference>
<evidence type="ECO:0008006" key="3">
    <source>
        <dbReference type="Google" id="ProtNLM"/>
    </source>
</evidence>
<dbReference type="EMBL" id="DRQG01000095">
    <property type="protein sequence ID" value="HGY56064.1"/>
    <property type="molecule type" value="Genomic_DNA"/>
</dbReference>